<dbReference type="Proteomes" id="UP000218151">
    <property type="component" value="Unassembled WGS sequence"/>
</dbReference>
<keyword evidence="1 5" id="KW-0238">DNA-binding</keyword>
<dbReference type="InterPro" id="IPR001789">
    <property type="entry name" value="Sig_transdc_resp-reg_receiver"/>
</dbReference>
<dbReference type="SUPFAM" id="SSF46894">
    <property type="entry name" value="C-terminal effector domain of the bipartite response regulators"/>
    <property type="match status" value="1"/>
</dbReference>
<comment type="caution">
    <text evidence="5">The sequence shown here is derived from an EMBL/GenBank/DDBJ whole genome shotgun (WGS) entry which is preliminary data.</text>
</comment>
<dbReference type="Pfam" id="PF00072">
    <property type="entry name" value="Response_reg"/>
    <property type="match status" value="1"/>
</dbReference>
<keyword evidence="2" id="KW-0597">Phosphoprotein</keyword>
<evidence type="ECO:0000313" key="5">
    <source>
        <dbReference type="EMBL" id="PAX08823.1"/>
    </source>
</evidence>
<evidence type="ECO:0000256" key="2">
    <source>
        <dbReference type="PROSITE-ProRule" id="PRU00169"/>
    </source>
</evidence>
<evidence type="ECO:0000256" key="1">
    <source>
        <dbReference type="ARBA" id="ARBA00023125"/>
    </source>
</evidence>
<dbReference type="InterPro" id="IPR036388">
    <property type="entry name" value="WH-like_DNA-bd_sf"/>
</dbReference>
<dbReference type="SUPFAM" id="SSF52172">
    <property type="entry name" value="CheY-like"/>
    <property type="match status" value="1"/>
</dbReference>
<dbReference type="GO" id="GO:0003677">
    <property type="term" value="F:DNA binding"/>
    <property type="evidence" value="ECO:0007669"/>
    <property type="project" value="UniProtKB-KW"/>
</dbReference>
<dbReference type="Gene3D" id="1.10.10.10">
    <property type="entry name" value="Winged helix-like DNA-binding domain superfamily/Winged helix DNA-binding domain"/>
    <property type="match status" value="1"/>
</dbReference>
<reference evidence="6" key="1">
    <citation type="submission" date="2017-09" db="EMBL/GenBank/DDBJ databases">
        <authorList>
            <person name="Feng G."/>
            <person name="Zhu H."/>
        </authorList>
    </citation>
    <scope>NUCLEOTIDE SEQUENCE [LARGE SCALE GENOMIC DNA]</scope>
    <source>
        <strain evidence="6">1PNM-20</strain>
    </source>
</reference>
<dbReference type="Gene3D" id="3.40.50.2300">
    <property type="match status" value="1"/>
</dbReference>
<sequence length="229" mass="24383">MRGREGAGALGRTGRVLIVDDHPLMFEGLAIAVRAAMPGATVDCAESISAAEAIAAQRRNFRLVLLDYLLPDACGFSGLFRLQHALPGVPIVLISAKVDPKLTETARLLGACGFLSKRSTLDTLARQLASLAQGGILFECEAGANPALSAMRDRIRSLSPAQRRVLFALVNGRVNKQIARELDVTEATIKAHMSAIFRKLGVLNRTQAILAVRDLLGPGYALGSPSEES</sequence>
<dbReference type="SMART" id="SM00448">
    <property type="entry name" value="REC"/>
    <property type="match status" value="1"/>
</dbReference>
<evidence type="ECO:0000313" key="6">
    <source>
        <dbReference type="Proteomes" id="UP000218151"/>
    </source>
</evidence>
<feature type="domain" description="HTH luxR-type" evidence="3">
    <location>
        <begin position="151"/>
        <end position="216"/>
    </location>
</feature>
<dbReference type="InterPro" id="IPR016032">
    <property type="entry name" value="Sig_transdc_resp-reg_C-effctor"/>
</dbReference>
<dbReference type="SMART" id="SM00421">
    <property type="entry name" value="HTH_LUXR"/>
    <property type="match status" value="1"/>
</dbReference>
<feature type="modified residue" description="4-aspartylphosphate" evidence="2">
    <location>
        <position position="67"/>
    </location>
</feature>
<dbReference type="GO" id="GO:0006355">
    <property type="term" value="P:regulation of DNA-templated transcription"/>
    <property type="evidence" value="ECO:0007669"/>
    <property type="project" value="InterPro"/>
</dbReference>
<dbReference type="Pfam" id="PF00196">
    <property type="entry name" value="GerE"/>
    <property type="match status" value="1"/>
</dbReference>
<organism evidence="5 6">
    <name type="scientific">Sphingomonas lenta</name>
    <dbReference type="NCBI Taxonomy" id="1141887"/>
    <lineage>
        <taxon>Bacteria</taxon>
        <taxon>Pseudomonadati</taxon>
        <taxon>Pseudomonadota</taxon>
        <taxon>Alphaproteobacteria</taxon>
        <taxon>Sphingomonadales</taxon>
        <taxon>Sphingomonadaceae</taxon>
        <taxon>Sphingomonas</taxon>
    </lineage>
</organism>
<dbReference type="EMBL" id="NSLI01000002">
    <property type="protein sequence ID" value="PAX08823.1"/>
    <property type="molecule type" value="Genomic_DNA"/>
</dbReference>
<protein>
    <submittedName>
        <fullName evidence="5">DNA-binding response regulator</fullName>
    </submittedName>
</protein>
<dbReference type="PROSITE" id="PS00622">
    <property type="entry name" value="HTH_LUXR_1"/>
    <property type="match status" value="1"/>
</dbReference>
<dbReference type="InterPro" id="IPR051015">
    <property type="entry name" value="EvgA-like"/>
</dbReference>
<evidence type="ECO:0000259" key="4">
    <source>
        <dbReference type="PROSITE" id="PS50110"/>
    </source>
</evidence>
<proteinExistence type="predicted"/>
<dbReference type="InterPro" id="IPR011006">
    <property type="entry name" value="CheY-like_superfamily"/>
</dbReference>
<gene>
    <name evidence="5" type="ORF">CKY28_05550</name>
</gene>
<evidence type="ECO:0000259" key="3">
    <source>
        <dbReference type="PROSITE" id="PS50043"/>
    </source>
</evidence>
<dbReference type="PANTHER" id="PTHR45566">
    <property type="entry name" value="HTH-TYPE TRANSCRIPTIONAL REGULATOR YHJB-RELATED"/>
    <property type="match status" value="1"/>
</dbReference>
<dbReference type="CDD" id="cd06170">
    <property type="entry name" value="LuxR_C_like"/>
    <property type="match status" value="1"/>
</dbReference>
<dbReference type="InterPro" id="IPR000792">
    <property type="entry name" value="Tscrpt_reg_LuxR_C"/>
</dbReference>
<dbReference type="AlphaFoldDB" id="A0A2A2SHX0"/>
<dbReference type="OrthoDB" id="9814495at2"/>
<dbReference type="PANTHER" id="PTHR45566:SF1">
    <property type="entry name" value="HTH-TYPE TRANSCRIPTIONAL REGULATOR YHJB-RELATED"/>
    <property type="match status" value="1"/>
</dbReference>
<name>A0A2A2SHX0_9SPHN</name>
<feature type="domain" description="Response regulatory" evidence="4">
    <location>
        <begin position="15"/>
        <end position="132"/>
    </location>
</feature>
<dbReference type="PROSITE" id="PS50110">
    <property type="entry name" value="RESPONSE_REGULATORY"/>
    <property type="match status" value="1"/>
</dbReference>
<dbReference type="GO" id="GO:0000160">
    <property type="term" value="P:phosphorelay signal transduction system"/>
    <property type="evidence" value="ECO:0007669"/>
    <property type="project" value="InterPro"/>
</dbReference>
<accession>A0A2A2SHX0</accession>
<dbReference type="PRINTS" id="PR00038">
    <property type="entry name" value="HTHLUXR"/>
</dbReference>
<keyword evidence="6" id="KW-1185">Reference proteome</keyword>
<dbReference type="PROSITE" id="PS50043">
    <property type="entry name" value="HTH_LUXR_2"/>
    <property type="match status" value="1"/>
</dbReference>